<evidence type="ECO:0000313" key="9">
    <source>
        <dbReference type="EMBL" id="KAA8650971.1"/>
    </source>
</evidence>
<dbReference type="SUPFAM" id="SSF103473">
    <property type="entry name" value="MFS general substrate transporter"/>
    <property type="match status" value="1"/>
</dbReference>
<dbReference type="VEuPathDB" id="FungiDB:EYZ11_011073"/>
<feature type="transmembrane region" description="Helical" evidence="7">
    <location>
        <begin position="301"/>
        <end position="323"/>
    </location>
</feature>
<dbReference type="PROSITE" id="PS00216">
    <property type="entry name" value="SUGAR_TRANSPORT_1"/>
    <property type="match status" value="1"/>
</dbReference>
<dbReference type="Pfam" id="PF00083">
    <property type="entry name" value="Sugar_tr"/>
    <property type="match status" value="2"/>
</dbReference>
<protein>
    <recommendedName>
        <fullName evidence="8">Major facilitator superfamily (MFS) profile domain-containing protein</fullName>
    </recommendedName>
</protein>
<comment type="subcellular location">
    <subcellularLocation>
        <location evidence="1">Membrane</location>
        <topology evidence="1">Multi-pass membrane protein</topology>
    </subcellularLocation>
</comment>
<dbReference type="PRINTS" id="PR00171">
    <property type="entry name" value="SUGRTRNSPORT"/>
</dbReference>
<evidence type="ECO:0000313" key="10">
    <source>
        <dbReference type="Proteomes" id="UP000324241"/>
    </source>
</evidence>
<dbReference type="PANTHER" id="PTHR48022">
    <property type="entry name" value="PLASTIDIC GLUCOSE TRANSPORTER 4"/>
    <property type="match status" value="1"/>
</dbReference>
<evidence type="ECO:0000256" key="4">
    <source>
        <dbReference type="ARBA" id="ARBA00022692"/>
    </source>
</evidence>
<feature type="transmembrane region" description="Helical" evidence="7">
    <location>
        <begin position="400"/>
        <end position="418"/>
    </location>
</feature>
<evidence type="ECO:0000256" key="6">
    <source>
        <dbReference type="ARBA" id="ARBA00023136"/>
    </source>
</evidence>
<keyword evidence="3" id="KW-0813">Transport</keyword>
<dbReference type="InterPro" id="IPR005829">
    <property type="entry name" value="Sugar_transporter_CS"/>
</dbReference>
<dbReference type="AlphaFoldDB" id="A0A5M9MV33"/>
<organism evidence="9 10">
    <name type="scientific">Aspergillus tanneri</name>
    <dbReference type="NCBI Taxonomy" id="1220188"/>
    <lineage>
        <taxon>Eukaryota</taxon>
        <taxon>Fungi</taxon>
        <taxon>Dikarya</taxon>
        <taxon>Ascomycota</taxon>
        <taxon>Pezizomycotina</taxon>
        <taxon>Eurotiomycetes</taxon>
        <taxon>Eurotiomycetidae</taxon>
        <taxon>Eurotiales</taxon>
        <taxon>Aspergillaceae</taxon>
        <taxon>Aspergillus</taxon>
        <taxon>Aspergillus subgen. Circumdati</taxon>
    </lineage>
</organism>
<dbReference type="InterPro" id="IPR036259">
    <property type="entry name" value="MFS_trans_sf"/>
</dbReference>
<feature type="transmembrane region" description="Helical" evidence="7">
    <location>
        <begin position="455"/>
        <end position="478"/>
    </location>
</feature>
<feature type="transmembrane region" description="Helical" evidence="7">
    <location>
        <begin position="201"/>
        <end position="221"/>
    </location>
</feature>
<sequence>MDSKKTIDKPFTDHDEFAGGNALALLTTPVKYDNGELRDILRSPYVFGAALLASFGGFSFGYDQGVISLILVMSQFRSQYPETHPDNPRYGFHVGFMTAMLELGAFVGCLFLPSIADRMSRKWGLTVATVFFVVGAVIQTAALNYNSLVAGRFIGGIGVGTLAMGSPLYISEIAPPRLARRSSCNGIYQSIPSDWAFRLPFLLQIFPALVVGCAIHFFPFSPRWLAMKGRKYDSLSALAKLRQRPSRDEQVQLEWKGILSEVRFQNEILAREYPSYESKPWITGLQQWIGLFQPKYIRRTAVALAIPFFQQFSGINAFVYYAPTFFEALGQSSDMSFILSGLVNVCQLIGGIPILILLDRIGRRKLAVLGGILVAIPHLVMAGLMGRFSEDWPSHEAADIYILSYAISYGPLAWVLPAEVFPSSKRAKGVGAATAMIWLSNFIIGVVVPEMLLKIGWGTFLFFGIFCVGATVFSFLFVPETAQKSLEQVAELFGDNKDVEELEVQARVAREIWKDPTCTDGLEGADGGV</sequence>
<name>A0A5M9MV33_9EURO</name>
<evidence type="ECO:0000256" key="5">
    <source>
        <dbReference type="ARBA" id="ARBA00022989"/>
    </source>
</evidence>
<reference evidence="9 10" key="1">
    <citation type="submission" date="2019-08" db="EMBL/GenBank/DDBJ databases">
        <title>The genome sequence of a newly discovered highly antifungal drug resistant Aspergillus species, Aspergillus tanneri NIH 1004.</title>
        <authorList>
            <person name="Mounaud S."/>
            <person name="Singh I."/>
            <person name="Joardar V."/>
            <person name="Pakala S."/>
            <person name="Pakala S."/>
            <person name="Venepally P."/>
            <person name="Chung J.K."/>
            <person name="Losada L."/>
            <person name="Nierman W.C."/>
        </authorList>
    </citation>
    <scope>NUCLEOTIDE SEQUENCE [LARGE SCALE GENOMIC DNA]</scope>
    <source>
        <strain evidence="9 10">NIH1004</strain>
    </source>
</reference>
<proteinExistence type="inferred from homology"/>
<dbReference type="InterPro" id="IPR005828">
    <property type="entry name" value="MFS_sugar_transport-like"/>
</dbReference>
<dbReference type="GO" id="GO:0005351">
    <property type="term" value="F:carbohydrate:proton symporter activity"/>
    <property type="evidence" value="ECO:0007669"/>
    <property type="project" value="TreeGrafter"/>
</dbReference>
<feature type="transmembrane region" description="Helical" evidence="7">
    <location>
        <begin position="123"/>
        <end position="143"/>
    </location>
</feature>
<dbReference type="Proteomes" id="UP000324241">
    <property type="component" value="Unassembled WGS sequence"/>
</dbReference>
<evidence type="ECO:0000256" key="1">
    <source>
        <dbReference type="ARBA" id="ARBA00004141"/>
    </source>
</evidence>
<dbReference type="InterPro" id="IPR050360">
    <property type="entry name" value="MFS_Sugar_Transporters"/>
</dbReference>
<dbReference type="OrthoDB" id="8120565at2759"/>
<evidence type="ECO:0000256" key="7">
    <source>
        <dbReference type="SAM" id="Phobius"/>
    </source>
</evidence>
<accession>A0A5M9MV33</accession>
<dbReference type="GeneID" id="54326364"/>
<dbReference type="Gene3D" id="1.20.1250.20">
    <property type="entry name" value="MFS general substrate transporter like domains"/>
    <property type="match status" value="1"/>
</dbReference>
<dbReference type="InterPro" id="IPR020846">
    <property type="entry name" value="MFS_dom"/>
</dbReference>
<dbReference type="PANTHER" id="PTHR48022:SF14">
    <property type="entry name" value="MAJOR FACILITATOR SUPERFAMILY (MFS) PROFILE DOMAIN-CONTAINING PROTEIN-RELATED"/>
    <property type="match status" value="1"/>
</dbReference>
<feature type="transmembrane region" description="Helical" evidence="7">
    <location>
        <begin position="45"/>
        <end position="70"/>
    </location>
</feature>
<dbReference type="EMBL" id="QUQM01000001">
    <property type="protein sequence ID" value="KAA8650971.1"/>
    <property type="molecule type" value="Genomic_DNA"/>
</dbReference>
<keyword evidence="4 7" id="KW-0812">Transmembrane</keyword>
<keyword evidence="5 7" id="KW-1133">Transmembrane helix</keyword>
<evidence type="ECO:0000259" key="8">
    <source>
        <dbReference type="PROSITE" id="PS50850"/>
    </source>
</evidence>
<dbReference type="InterPro" id="IPR003663">
    <property type="entry name" value="Sugar/inositol_transpt"/>
</dbReference>
<comment type="similarity">
    <text evidence="2">Belongs to the major facilitator superfamily. Sugar transporter (TC 2.A.1.1) family.</text>
</comment>
<comment type="caution">
    <text evidence="9">The sequence shown here is derived from an EMBL/GenBank/DDBJ whole genome shotgun (WGS) entry which is preliminary data.</text>
</comment>
<gene>
    <name evidence="9" type="ORF">ATNIH1004_003662</name>
</gene>
<feature type="domain" description="Major facilitator superfamily (MFS) profile" evidence="8">
    <location>
        <begin position="49"/>
        <end position="482"/>
    </location>
</feature>
<evidence type="ECO:0000256" key="2">
    <source>
        <dbReference type="ARBA" id="ARBA00010992"/>
    </source>
</evidence>
<keyword evidence="6 7" id="KW-0472">Membrane</keyword>
<feature type="transmembrane region" description="Helical" evidence="7">
    <location>
        <begin position="90"/>
        <end position="111"/>
    </location>
</feature>
<feature type="transmembrane region" description="Helical" evidence="7">
    <location>
        <begin position="335"/>
        <end position="359"/>
    </location>
</feature>
<feature type="transmembrane region" description="Helical" evidence="7">
    <location>
        <begin position="366"/>
        <end position="388"/>
    </location>
</feature>
<feature type="transmembrane region" description="Helical" evidence="7">
    <location>
        <begin position="430"/>
        <end position="449"/>
    </location>
</feature>
<dbReference type="GO" id="GO:0016020">
    <property type="term" value="C:membrane"/>
    <property type="evidence" value="ECO:0007669"/>
    <property type="project" value="UniProtKB-SubCell"/>
</dbReference>
<evidence type="ECO:0000256" key="3">
    <source>
        <dbReference type="ARBA" id="ARBA00022448"/>
    </source>
</evidence>
<dbReference type="RefSeq" id="XP_033430332.1">
    <property type="nucleotide sequence ID" value="XM_033568337.1"/>
</dbReference>
<dbReference type="PROSITE" id="PS50850">
    <property type="entry name" value="MFS"/>
    <property type="match status" value="1"/>
</dbReference>